<dbReference type="AlphaFoldDB" id="A0A1J4J914"/>
<proteinExistence type="predicted"/>
<accession>A0A1J4J914</accession>
<sequence>MVISFECDVTYKIWLFPIEKVFSQKKYELMNLSHYISLLERNDPIINLLNVIGIKIPNELAERLIDVLKNNFFIKKIVLQSNDLEKHYVDRFFQLLLLNPSIAHLEINNNSVDDESLEFLKNVLVQLSPSREKINLVLRGNNFGFKGATYLADILNANVPIKCLDIRDNNQITDKGIEEICLSLRSNTNLTILDIISCGCGVLGMTALSDALISNNTLQTLMIQDEMNFSTIYSLCQILSYEFCSLQTLYLWHCQLTTEDVKGLCSSLKKNNSLNTLALSFNKIDDSGAYCICDMLHKNTTITKLHIGANLFTPTSAGFFGVAISNNKVLRTFDISRNFITSNGVWPIAVALCNTSTLSVLDLRYNKINSSSGEILAEMLHNNKSLTILRLSGNNLGDTTISLLSKTFPHNKTLAEIELNNVNMTTNGFIEICKALKNNKTLLRISLNQNLFSSGSLEHLKNLLQENTTLQFIGISDCDIYSSGCRFIGQGIELNNSLHAIDISKNQIDSEGLKYILDALIGNYSLEVMHMIENPFISQNESKKMIMDITNCLERNKYYLHNSLMKDMAGLASDPVLFE</sequence>
<dbReference type="InterPro" id="IPR001611">
    <property type="entry name" value="Leu-rich_rpt"/>
</dbReference>
<name>A0A1J4J914_9EUKA</name>
<dbReference type="GeneID" id="94847444"/>
<evidence type="ECO:0008006" key="3">
    <source>
        <dbReference type="Google" id="ProtNLM"/>
    </source>
</evidence>
<dbReference type="VEuPathDB" id="TrichDB:TRFO_39589"/>
<dbReference type="PANTHER" id="PTHR24114:SF50">
    <property type="entry name" value="RNI-LIKE PROTEIN"/>
    <property type="match status" value="1"/>
</dbReference>
<dbReference type="EMBL" id="MLAK01001339">
    <property type="protein sequence ID" value="OHS94171.1"/>
    <property type="molecule type" value="Genomic_DNA"/>
</dbReference>
<evidence type="ECO:0000313" key="1">
    <source>
        <dbReference type="EMBL" id="OHS94171.1"/>
    </source>
</evidence>
<dbReference type="Gene3D" id="3.80.10.10">
    <property type="entry name" value="Ribonuclease Inhibitor"/>
    <property type="match status" value="5"/>
</dbReference>
<organism evidence="1 2">
    <name type="scientific">Tritrichomonas foetus</name>
    <dbReference type="NCBI Taxonomy" id="1144522"/>
    <lineage>
        <taxon>Eukaryota</taxon>
        <taxon>Metamonada</taxon>
        <taxon>Parabasalia</taxon>
        <taxon>Tritrichomonadida</taxon>
        <taxon>Tritrichomonadidae</taxon>
        <taxon>Tritrichomonas</taxon>
    </lineage>
</organism>
<comment type="caution">
    <text evidence="1">The sequence shown here is derived from an EMBL/GenBank/DDBJ whole genome shotgun (WGS) entry which is preliminary data.</text>
</comment>
<reference evidence="1" key="1">
    <citation type="submission" date="2016-10" db="EMBL/GenBank/DDBJ databases">
        <authorList>
            <person name="Benchimol M."/>
            <person name="Almeida L.G."/>
            <person name="Vasconcelos A.T."/>
            <person name="Perreira-Neves A."/>
            <person name="Rosa I.A."/>
            <person name="Tasca T."/>
            <person name="Bogo M.R."/>
            <person name="de Souza W."/>
        </authorList>
    </citation>
    <scope>NUCLEOTIDE SEQUENCE [LARGE SCALE GENOMIC DNA]</scope>
    <source>
        <strain evidence="1">K</strain>
    </source>
</reference>
<dbReference type="Pfam" id="PF13516">
    <property type="entry name" value="LRR_6"/>
    <property type="match status" value="4"/>
</dbReference>
<dbReference type="RefSeq" id="XP_068347308.1">
    <property type="nucleotide sequence ID" value="XM_068512740.1"/>
</dbReference>
<gene>
    <name evidence="1" type="ORF">TRFO_39589</name>
</gene>
<protein>
    <recommendedName>
        <fullName evidence="3">Leucine Rich Repeat family protein</fullName>
    </recommendedName>
</protein>
<dbReference type="InterPro" id="IPR032675">
    <property type="entry name" value="LRR_dom_sf"/>
</dbReference>
<dbReference type="InterPro" id="IPR052394">
    <property type="entry name" value="LRR-containing"/>
</dbReference>
<dbReference type="Pfam" id="PF00560">
    <property type="entry name" value="LRR_1"/>
    <property type="match status" value="1"/>
</dbReference>
<dbReference type="OrthoDB" id="5984071at2759"/>
<dbReference type="Proteomes" id="UP000179807">
    <property type="component" value="Unassembled WGS sequence"/>
</dbReference>
<dbReference type="PANTHER" id="PTHR24114">
    <property type="entry name" value="LEUCINE RICH REPEAT FAMILY PROTEIN"/>
    <property type="match status" value="1"/>
</dbReference>
<keyword evidence="2" id="KW-1185">Reference proteome</keyword>
<dbReference type="SMART" id="SM00368">
    <property type="entry name" value="LRR_RI"/>
    <property type="match status" value="12"/>
</dbReference>
<dbReference type="SUPFAM" id="SSF52047">
    <property type="entry name" value="RNI-like"/>
    <property type="match status" value="2"/>
</dbReference>
<evidence type="ECO:0000313" key="2">
    <source>
        <dbReference type="Proteomes" id="UP000179807"/>
    </source>
</evidence>